<dbReference type="RefSeq" id="WP_261733380.1">
    <property type="nucleotide sequence ID" value="NZ_JAODOQ010000001.1"/>
</dbReference>
<dbReference type="Proteomes" id="UP001431192">
    <property type="component" value="Unassembled WGS sequence"/>
</dbReference>
<evidence type="ECO:0000313" key="2">
    <source>
        <dbReference type="Proteomes" id="UP001431192"/>
    </source>
</evidence>
<organism evidence="1 2">
    <name type="scientific">Shewanella phaeophyticola</name>
    <dbReference type="NCBI Taxonomy" id="2978345"/>
    <lineage>
        <taxon>Bacteria</taxon>
        <taxon>Pseudomonadati</taxon>
        <taxon>Pseudomonadota</taxon>
        <taxon>Gammaproteobacteria</taxon>
        <taxon>Alteromonadales</taxon>
        <taxon>Shewanellaceae</taxon>
        <taxon>Shewanella</taxon>
    </lineage>
</organism>
<comment type="caution">
    <text evidence="1">The sequence shown here is derived from an EMBL/GenBank/DDBJ whole genome shotgun (WGS) entry which is preliminary data.</text>
</comment>
<keyword evidence="2" id="KW-1185">Reference proteome</keyword>
<dbReference type="InterPro" id="IPR029044">
    <property type="entry name" value="Nucleotide-diphossugar_trans"/>
</dbReference>
<name>A0ABT2P5W3_9GAMM</name>
<proteinExistence type="predicted"/>
<dbReference type="EMBL" id="JAODOQ010000001">
    <property type="protein sequence ID" value="MCT8987050.1"/>
    <property type="molecule type" value="Genomic_DNA"/>
</dbReference>
<dbReference type="Gene3D" id="3.90.550.10">
    <property type="entry name" value="Spore Coat Polysaccharide Biosynthesis Protein SpsA, Chain A"/>
    <property type="match status" value="1"/>
</dbReference>
<reference evidence="1" key="1">
    <citation type="submission" date="2022-09" db="EMBL/GenBank/DDBJ databases">
        <title>Shewanella sp. KJ10-1 sp.nov, isolated from marine algae.</title>
        <authorList>
            <person name="Butt M."/>
            <person name="Lee J.K."/>
            <person name="Kim J.M."/>
            <person name="Choi D.G."/>
        </authorList>
    </citation>
    <scope>NUCLEOTIDE SEQUENCE</scope>
    <source>
        <strain evidence="1">KJ10-1</strain>
    </source>
</reference>
<evidence type="ECO:0000313" key="1">
    <source>
        <dbReference type="EMBL" id="MCT8987050.1"/>
    </source>
</evidence>
<protein>
    <recommendedName>
        <fullName evidence="3">Glycosyl transferase family 2</fullName>
    </recommendedName>
</protein>
<gene>
    <name evidence="1" type="ORF">N4T56_11950</name>
</gene>
<evidence type="ECO:0008006" key="3">
    <source>
        <dbReference type="Google" id="ProtNLM"/>
    </source>
</evidence>
<sequence>MRVLLLTTCLYNDVNYSDFLRLTNSLSLQNKNVFFEHGVLFQNYSLEQKLEMNKTKNYSANYFYVPEVMSLSKARNFLINQYLDLLDDYDYISFPDDDCWYPSELWGLVESLVKTESVDLFYTKFSSQPINDFRSNEKHTTYKLVKNASSNTTIYKSEIVGKLKVFDERFGVGSINNGGEDTDFAIRAMLLSRRVIFHNSDLIGHRDPIAEFRYRYFKGSFGVLKNHCFSSIPLLLITLRKFLVGLAFLLSNKIKISDFFVRNV</sequence>
<dbReference type="SUPFAM" id="SSF53448">
    <property type="entry name" value="Nucleotide-diphospho-sugar transferases"/>
    <property type="match status" value="1"/>
</dbReference>
<accession>A0ABT2P5W3</accession>